<evidence type="ECO:0000256" key="7">
    <source>
        <dbReference type="ARBA" id="ARBA00023065"/>
    </source>
</evidence>
<evidence type="ECO:0000256" key="4">
    <source>
        <dbReference type="ARBA" id="ARBA00022741"/>
    </source>
</evidence>
<dbReference type="CDD" id="cd03259">
    <property type="entry name" value="ABC_Carb_Solutes_like"/>
    <property type="match status" value="1"/>
</dbReference>
<evidence type="ECO:0000313" key="11">
    <source>
        <dbReference type="Proteomes" id="UP000184474"/>
    </source>
</evidence>
<dbReference type="InterPro" id="IPR013611">
    <property type="entry name" value="Transp-assoc_OB_typ2"/>
</dbReference>
<dbReference type="GO" id="GO:0015408">
    <property type="term" value="F:ABC-type ferric iron transporter activity"/>
    <property type="evidence" value="ECO:0007669"/>
    <property type="project" value="InterPro"/>
</dbReference>
<dbReference type="Gene3D" id="3.40.50.300">
    <property type="entry name" value="P-loop containing nucleotide triphosphate hydrolases"/>
    <property type="match status" value="1"/>
</dbReference>
<feature type="domain" description="ABC transporter" evidence="9">
    <location>
        <begin position="5"/>
        <end position="237"/>
    </location>
</feature>
<dbReference type="InterPro" id="IPR050093">
    <property type="entry name" value="ABC_SmlMolc_Importer"/>
</dbReference>
<dbReference type="SUPFAM" id="SSF50331">
    <property type="entry name" value="MOP-like"/>
    <property type="match status" value="1"/>
</dbReference>
<organism evidence="10 11">
    <name type="scientific">Reichenbachiella agariperforans</name>
    <dbReference type="NCBI Taxonomy" id="156994"/>
    <lineage>
        <taxon>Bacteria</taxon>
        <taxon>Pseudomonadati</taxon>
        <taxon>Bacteroidota</taxon>
        <taxon>Cytophagia</taxon>
        <taxon>Cytophagales</taxon>
        <taxon>Reichenbachiellaceae</taxon>
        <taxon>Reichenbachiella</taxon>
    </lineage>
</organism>
<dbReference type="STRING" id="156994.SAMN04488028_10490"/>
<dbReference type="InterPro" id="IPR003593">
    <property type="entry name" value="AAA+_ATPase"/>
</dbReference>
<evidence type="ECO:0000256" key="2">
    <source>
        <dbReference type="ARBA" id="ARBA00022475"/>
    </source>
</evidence>
<dbReference type="SMART" id="SM00382">
    <property type="entry name" value="AAA"/>
    <property type="match status" value="1"/>
</dbReference>
<dbReference type="InterPro" id="IPR027417">
    <property type="entry name" value="P-loop_NTPase"/>
</dbReference>
<dbReference type="InterPro" id="IPR003439">
    <property type="entry name" value="ABC_transporter-like_ATP-bd"/>
</dbReference>
<keyword evidence="8" id="KW-0472">Membrane</keyword>
<name>A0A1M6R9V1_REIAG</name>
<dbReference type="Pfam" id="PF00005">
    <property type="entry name" value="ABC_tran"/>
    <property type="match status" value="1"/>
</dbReference>
<dbReference type="GO" id="GO:0016887">
    <property type="term" value="F:ATP hydrolysis activity"/>
    <property type="evidence" value="ECO:0007669"/>
    <property type="project" value="InterPro"/>
</dbReference>
<dbReference type="InterPro" id="IPR017871">
    <property type="entry name" value="ABC_transporter-like_CS"/>
</dbReference>
<gene>
    <name evidence="10" type="ORF">SAMN04488028_10490</name>
</gene>
<dbReference type="AlphaFoldDB" id="A0A1M6R9V1"/>
<keyword evidence="3" id="KW-0410">Iron transport</keyword>
<protein>
    <submittedName>
        <fullName evidence="10">Multiple sugar transport system ATP-binding protein</fullName>
    </submittedName>
</protein>
<dbReference type="PROSITE" id="PS50893">
    <property type="entry name" value="ABC_TRANSPORTER_2"/>
    <property type="match status" value="1"/>
</dbReference>
<dbReference type="PANTHER" id="PTHR42781">
    <property type="entry name" value="SPERMIDINE/PUTRESCINE IMPORT ATP-BINDING PROTEIN POTA"/>
    <property type="match status" value="1"/>
</dbReference>
<keyword evidence="5 10" id="KW-0067">ATP-binding</keyword>
<dbReference type="EMBL" id="FRAA01000004">
    <property type="protein sequence ID" value="SHK29232.1"/>
    <property type="molecule type" value="Genomic_DNA"/>
</dbReference>
<keyword evidence="2" id="KW-1003">Cell membrane</keyword>
<evidence type="ECO:0000256" key="5">
    <source>
        <dbReference type="ARBA" id="ARBA00022840"/>
    </source>
</evidence>
<dbReference type="GO" id="GO:0043190">
    <property type="term" value="C:ATP-binding cassette (ABC) transporter complex"/>
    <property type="evidence" value="ECO:0007669"/>
    <property type="project" value="InterPro"/>
</dbReference>
<keyword evidence="7" id="KW-0406">Ion transport</keyword>
<evidence type="ECO:0000256" key="8">
    <source>
        <dbReference type="ARBA" id="ARBA00023136"/>
    </source>
</evidence>
<proteinExistence type="predicted"/>
<evidence type="ECO:0000256" key="1">
    <source>
        <dbReference type="ARBA" id="ARBA00022448"/>
    </source>
</evidence>
<dbReference type="PANTHER" id="PTHR42781:SF8">
    <property type="entry name" value="BICARBONATE TRANSPORT ATP-BINDING PROTEIN CMPC"/>
    <property type="match status" value="1"/>
</dbReference>
<dbReference type="PROSITE" id="PS00211">
    <property type="entry name" value="ABC_TRANSPORTER_1"/>
    <property type="match status" value="1"/>
</dbReference>
<dbReference type="SUPFAM" id="SSF52540">
    <property type="entry name" value="P-loop containing nucleoside triphosphate hydrolases"/>
    <property type="match status" value="1"/>
</dbReference>
<sequence length="316" mass="35426">MSALVQIQHVNKSFKDHQVLHDIHFEVTEGEIICILGESGSGKSTLLRIIGGLEDADQGDVTVDDETITGPANNLVPGYDFINFVTQHFKLEQFRTVRDNIYSVISYYAQSDADDRIHELLELCKLSEKAEAYPRELSGGQQQRVAIAMALADEPFLLLMDEPFSNLDVNMKTQIRGEIVEILRKAEVTVIFVSHDPVDAMAIADRVIILEDGHIAQIDTPQKIYQEPTSPYAAKFLGPINYLKVDGKPIGVRPEQIKIHKEGEHEGKVTKCIFMGMHYHVWLTSDIADKTILLYHSSALNIGQAVHFNLMTTEIT</sequence>
<evidence type="ECO:0000256" key="3">
    <source>
        <dbReference type="ARBA" id="ARBA00022496"/>
    </source>
</evidence>
<keyword evidence="1" id="KW-0813">Transport</keyword>
<dbReference type="Pfam" id="PF08402">
    <property type="entry name" value="TOBE_2"/>
    <property type="match status" value="1"/>
</dbReference>
<dbReference type="InterPro" id="IPR015853">
    <property type="entry name" value="ABC_transpr_FbpC"/>
</dbReference>
<dbReference type="InterPro" id="IPR008995">
    <property type="entry name" value="Mo/tungstate-bd_C_term_dom"/>
</dbReference>
<dbReference type="Proteomes" id="UP000184474">
    <property type="component" value="Unassembled WGS sequence"/>
</dbReference>
<keyword evidence="6" id="KW-0408">Iron</keyword>
<keyword evidence="4" id="KW-0547">Nucleotide-binding</keyword>
<evidence type="ECO:0000256" key="6">
    <source>
        <dbReference type="ARBA" id="ARBA00023004"/>
    </source>
</evidence>
<keyword evidence="11" id="KW-1185">Reference proteome</keyword>
<keyword evidence="10" id="KW-0762">Sugar transport</keyword>
<reference evidence="11" key="1">
    <citation type="submission" date="2016-11" db="EMBL/GenBank/DDBJ databases">
        <authorList>
            <person name="Varghese N."/>
            <person name="Submissions S."/>
        </authorList>
    </citation>
    <scope>NUCLEOTIDE SEQUENCE [LARGE SCALE GENOMIC DNA]</scope>
    <source>
        <strain evidence="11">DSM 26134</strain>
    </source>
</reference>
<evidence type="ECO:0000259" key="9">
    <source>
        <dbReference type="PROSITE" id="PS50893"/>
    </source>
</evidence>
<dbReference type="GO" id="GO:0005524">
    <property type="term" value="F:ATP binding"/>
    <property type="evidence" value="ECO:0007669"/>
    <property type="project" value="UniProtKB-KW"/>
</dbReference>
<evidence type="ECO:0000313" key="10">
    <source>
        <dbReference type="EMBL" id="SHK29232.1"/>
    </source>
</evidence>
<dbReference type="RefSeq" id="WP_073122704.1">
    <property type="nucleotide sequence ID" value="NZ_FRAA01000004.1"/>
</dbReference>
<accession>A0A1M6R9V1</accession>